<dbReference type="GO" id="GO:0000976">
    <property type="term" value="F:transcription cis-regulatory region binding"/>
    <property type="evidence" value="ECO:0007669"/>
    <property type="project" value="TreeGrafter"/>
</dbReference>
<organism evidence="6 7">
    <name type="scientific">Pseudomonas pohangensis</name>
    <dbReference type="NCBI Taxonomy" id="364197"/>
    <lineage>
        <taxon>Bacteria</taxon>
        <taxon>Pseudomonadati</taxon>
        <taxon>Pseudomonadota</taxon>
        <taxon>Gammaproteobacteria</taxon>
        <taxon>Pseudomonadales</taxon>
        <taxon>Pseudomonadaceae</taxon>
        <taxon>Pseudomonas</taxon>
    </lineage>
</organism>
<dbReference type="PANTHER" id="PTHR30055:SF234">
    <property type="entry name" value="HTH-TYPE TRANSCRIPTIONAL REGULATOR BETI"/>
    <property type="match status" value="1"/>
</dbReference>
<feature type="DNA-binding region" description="H-T-H motif" evidence="4">
    <location>
        <begin position="41"/>
        <end position="60"/>
    </location>
</feature>
<evidence type="ECO:0000313" key="7">
    <source>
        <dbReference type="Proteomes" id="UP000243232"/>
    </source>
</evidence>
<dbReference type="EMBL" id="LT629785">
    <property type="protein sequence ID" value="SDU09577.1"/>
    <property type="molecule type" value="Genomic_DNA"/>
</dbReference>
<keyword evidence="7" id="KW-1185">Reference proteome</keyword>
<feature type="domain" description="HTH tetR-type" evidence="5">
    <location>
        <begin position="18"/>
        <end position="78"/>
    </location>
</feature>
<dbReference type="AlphaFoldDB" id="A0A1H2FQB6"/>
<dbReference type="OrthoDB" id="5293556at2"/>
<evidence type="ECO:0000313" key="6">
    <source>
        <dbReference type="EMBL" id="SDU09577.1"/>
    </source>
</evidence>
<dbReference type="InterPro" id="IPR001647">
    <property type="entry name" value="HTH_TetR"/>
</dbReference>
<dbReference type="Gene3D" id="1.10.357.10">
    <property type="entry name" value="Tetracycline Repressor, domain 2"/>
    <property type="match status" value="1"/>
</dbReference>
<protein>
    <submittedName>
        <fullName evidence="6">Transcriptional regulator, TetR family</fullName>
    </submittedName>
</protein>
<dbReference type="Pfam" id="PF00440">
    <property type="entry name" value="TetR_N"/>
    <property type="match status" value="1"/>
</dbReference>
<evidence type="ECO:0000256" key="3">
    <source>
        <dbReference type="ARBA" id="ARBA00023163"/>
    </source>
</evidence>
<dbReference type="GO" id="GO:0003700">
    <property type="term" value="F:DNA-binding transcription factor activity"/>
    <property type="evidence" value="ECO:0007669"/>
    <property type="project" value="TreeGrafter"/>
</dbReference>
<dbReference type="InterPro" id="IPR009057">
    <property type="entry name" value="Homeodomain-like_sf"/>
</dbReference>
<name>A0A1H2FQB6_9PSED</name>
<evidence type="ECO:0000256" key="2">
    <source>
        <dbReference type="ARBA" id="ARBA00023125"/>
    </source>
</evidence>
<evidence type="ECO:0000256" key="1">
    <source>
        <dbReference type="ARBA" id="ARBA00023015"/>
    </source>
</evidence>
<evidence type="ECO:0000256" key="4">
    <source>
        <dbReference type="PROSITE-ProRule" id="PRU00335"/>
    </source>
</evidence>
<gene>
    <name evidence="6" type="ORF">SAMN05216296_1741</name>
</gene>
<dbReference type="RefSeq" id="WP_090194216.1">
    <property type="nucleotide sequence ID" value="NZ_LT629785.1"/>
</dbReference>
<keyword evidence="2 4" id="KW-0238">DNA-binding</keyword>
<dbReference type="PANTHER" id="PTHR30055">
    <property type="entry name" value="HTH-TYPE TRANSCRIPTIONAL REGULATOR RUTR"/>
    <property type="match status" value="1"/>
</dbReference>
<accession>A0A1H2FQB6</accession>
<evidence type="ECO:0000259" key="5">
    <source>
        <dbReference type="PROSITE" id="PS50977"/>
    </source>
</evidence>
<dbReference type="Proteomes" id="UP000243232">
    <property type="component" value="Chromosome I"/>
</dbReference>
<dbReference type="InterPro" id="IPR050109">
    <property type="entry name" value="HTH-type_TetR-like_transc_reg"/>
</dbReference>
<proteinExistence type="predicted"/>
<dbReference type="SUPFAM" id="SSF46689">
    <property type="entry name" value="Homeodomain-like"/>
    <property type="match status" value="1"/>
</dbReference>
<keyword evidence="3" id="KW-0804">Transcription</keyword>
<dbReference type="PROSITE" id="PS50977">
    <property type="entry name" value="HTH_TETR_2"/>
    <property type="match status" value="1"/>
</dbReference>
<reference evidence="7" key="1">
    <citation type="submission" date="2016-10" db="EMBL/GenBank/DDBJ databases">
        <authorList>
            <person name="Varghese N."/>
            <person name="Submissions S."/>
        </authorList>
    </citation>
    <scope>NUCLEOTIDE SEQUENCE [LARGE SCALE GENOMIC DNA]</scope>
    <source>
        <strain evidence="7">DSM 17875</strain>
    </source>
</reference>
<sequence>MADVKNSFLDRARYAKGRKTLQAILDATYELIISDGPTAASQQAIADRAKVTQSAVRHYFKTKEDLLEAFFITAIERWKVVLNDKLAETDRDPRERLLEWTEIHFDNLRRVDAVFYFEISAFSQRNAALGAAREEWFQTLLQFIQQLLGEMHPQWDVQQCHDTSLQALTLVLGSWFTAGSARPACVQRSREELAALLRRGVERLIDA</sequence>
<dbReference type="PRINTS" id="PR00455">
    <property type="entry name" value="HTHTETR"/>
</dbReference>
<dbReference type="STRING" id="364197.SAMN05216296_1741"/>
<keyword evidence="1" id="KW-0805">Transcription regulation</keyword>